<accession>A0A8H4IQW7</accession>
<dbReference type="Proteomes" id="UP000572817">
    <property type="component" value="Unassembled WGS sequence"/>
</dbReference>
<reference evidence="1" key="1">
    <citation type="submission" date="2020-04" db="EMBL/GenBank/DDBJ databases">
        <title>Genome Assembly and Annotation of Botryosphaeria dothidea sdau 11-99, a Latent Pathogen of Apple Fruit Ring Rot in China.</title>
        <authorList>
            <person name="Yu C."/>
            <person name="Diao Y."/>
            <person name="Lu Q."/>
            <person name="Zhao J."/>
            <person name="Cui S."/>
            <person name="Peng C."/>
            <person name="He B."/>
            <person name="Liu H."/>
        </authorList>
    </citation>
    <scope>NUCLEOTIDE SEQUENCE [LARGE SCALE GENOMIC DNA]</scope>
    <source>
        <strain evidence="1">Sdau11-99</strain>
    </source>
</reference>
<evidence type="ECO:0000313" key="2">
    <source>
        <dbReference type="Proteomes" id="UP000572817"/>
    </source>
</evidence>
<gene>
    <name evidence="1" type="ORF">GTA08_BOTSDO07492</name>
</gene>
<organism evidence="1 2">
    <name type="scientific">Botryosphaeria dothidea</name>
    <dbReference type="NCBI Taxonomy" id="55169"/>
    <lineage>
        <taxon>Eukaryota</taxon>
        <taxon>Fungi</taxon>
        <taxon>Dikarya</taxon>
        <taxon>Ascomycota</taxon>
        <taxon>Pezizomycotina</taxon>
        <taxon>Dothideomycetes</taxon>
        <taxon>Dothideomycetes incertae sedis</taxon>
        <taxon>Botryosphaeriales</taxon>
        <taxon>Botryosphaeriaceae</taxon>
        <taxon>Botryosphaeria</taxon>
    </lineage>
</organism>
<dbReference type="AlphaFoldDB" id="A0A8H4IQW7"/>
<name>A0A8H4IQW7_9PEZI</name>
<comment type="caution">
    <text evidence="1">The sequence shown here is derived from an EMBL/GenBank/DDBJ whole genome shotgun (WGS) entry which is preliminary data.</text>
</comment>
<dbReference type="EMBL" id="WWBZ02000051">
    <property type="protein sequence ID" value="KAF4304729.1"/>
    <property type="molecule type" value="Genomic_DNA"/>
</dbReference>
<evidence type="ECO:0000313" key="1">
    <source>
        <dbReference type="EMBL" id="KAF4304729.1"/>
    </source>
</evidence>
<sequence length="99" mass="11541">MAALTVLTRVNYRWRRSPRIVYILEGLQGNSDHWVCQKERIREELIKKANGMPLCASLMLEIIADMDGDDSKIEEQLEKLPGDVEPIYEKKLLQIQDDR</sequence>
<keyword evidence="2" id="KW-1185">Reference proteome</keyword>
<protein>
    <submittedName>
        <fullName evidence="1">Uncharacterized protein</fullName>
    </submittedName>
</protein>
<proteinExistence type="predicted"/>